<dbReference type="PANTHER" id="PTHR40472:SF6">
    <property type="entry name" value="RICIN B-TYPE LECTIN DOMAIN-CONTAINING PROTEIN"/>
    <property type="match status" value="1"/>
</dbReference>
<organism evidence="1 2">
    <name type="scientific">Pinctada imbricata</name>
    <name type="common">Atlantic pearl-oyster</name>
    <name type="synonym">Pinctada martensii</name>
    <dbReference type="NCBI Taxonomy" id="66713"/>
    <lineage>
        <taxon>Eukaryota</taxon>
        <taxon>Metazoa</taxon>
        <taxon>Spiralia</taxon>
        <taxon>Lophotrochozoa</taxon>
        <taxon>Mollusca</taxon>
        <taxon>Bivalvia</taxon>
        <taxon>Autobranchia</taxon>
        <taxon>Pteriomorphia</taxon>
        <taxon>Pterioida</taxon>
        <taxon>Pterioidea</taxon>
        <taxon>Pteriidae</taxon>
        <taxon>Pinctada</taxon>
    </lineage>
</organism>
<reference evidence="1" key="1">
    <citation type="submission" date="2019-08" db="EMBL/GenBank/DDBJ databases">
        <title>The improved chromosome-level genome for the pearl oyster Pinctada fucata martensii using PacBio sequencing and Hi-C.</title>
        <authorList>
            <person name="Zheng Z."/>
        </authorList>
    </citation>
    <scope>NUCLEOTIDE SEQUENCE</scope>
    <source>
        <strain evidence="1">ZZ-2019</strain>
        <tissue evidence="1">Adductor muscle</tissue>
    </source>
</reference>
<dbReference type="InterPro" id="IPR039051">
    <property type="entry name" value="SE-CTX-like"/>
</dbReference>
<dbReference type="PANTHER" id="PTHR40472">
    <property type="entry name" value="RICIN B-TYPE LECTIN DOMAIN-CONTAINING PROTEIN"/>
    <property type="match status" value="1"/>
</dbReference>
<dbReference type="Proteomes" id="UP001186944">
    <property type="component" value="Unassembled WGS sequence"/>
</dbReference>
<gene>
    <name evidence="1" type="ORF">FSP39_012077</name>
</gene>
<dbReference type="EMBL" id="VSWD01000012">
    <property type="protein sequence ID" value="KAK3086008.1"/>
    <property type="molecule type" value="Genomic_DNA"/>
</dbReference>
<keyword evidence="2" id="KW-1185">Reference proteome</keyword>
<proteinExistence type="predicted"/>
<evidence type="ECO:0000313" key="1">
    <source>
        <dbReference type="EMBL" id="KAK3086008.1"/>
    </source>
</evidence>
<name>A0AA89BKK7_PINIB</name>
<evidence type="ECO:0000313" key="2">
    <source>
        <dbReference type="Proteomes" id="UP001186944"/>
    </source>
</evidence>
<sequence>MHQLYISILTVMIFERHAVEGGEVDHESIHKGLDIGLALGEKMAEVAFESSMTMLAKSFGPFLGALGPAVEFLMNFIGGDSEELAYMKKMFENIERRFDMVDDRFKGVNRQIKWSSTQINFGKHENTIKVLNHALQNVVQAREEVVGDYRDKFIRLYENNWKNDPYVLYSSVTSDSLINKNVIVILKSYLENHRGKIQNFLLGLTELVVRGISIELSYLQMKNKTVFREERQKYWMDKVASMRKVMLKADSDIKKNYKKQIEIDVSKQ</sequence>
<dbReference type="AlphaFoldDB" id="A0AA89BKK7"/>
<comment type="caution">
    <text evidence="1">The sequence shown here is derived from an EMBL/GenBank/DDBJ whole genome shotgun (WGS) entry which is preliminary data.</text>
</comment>
<protein>
    <submittedName>
        <fullName evidence="1">Uncharacterized protein</fullName>
    </submittedName>
</protein>
<accession>A0AA89BKK7</accession>